<dbReference type="PANTHER" id="PTHR24148:SF64">
    <property type="entry name" value="HETEROKARYON INCOMPATIBILITY DOMAIN-CONTAINING PROTEIN"/>
    <property type="match status" value="1"/>
</dbReference>
<dbReference type="Pfam" id="PF06985">
    <property type="entry name" value="HET"/>
    <property type="match status" value="1"/>
</dbReference>
<dbReference type="InterPro" id="IPR052895">
    <property type="entry name" value="HetReg/Transcr_Mod"/>
</dbReference>
<evidence type="ECO:0000259" key="1">
    <source>
        <dbReference type="Pfam" id="PF06985"/>
    </source>
</evidence>
<gene>
    <name evidence="2" type="ORF">BTUL_0001g01100</name>
</gene>
<dbReference type="EMBL" id="PQXH01000001">
    <property type="protein sequence ID" value="TGO20101.1"/>
    <property type="molecule type" value="Genomic_DNA"/>
</dbReference>
<evidence type="ECO:0000313" key="2">
    <source>
        <dbReference type="EMBL" id="TGO20101.1"/>
    </source>
</evidence>
<keyword evidence="3" id="KW-1185">Reference proteome</keyword>
<name>A0A4Z1FFA3_9HELO</name>
<dbReference type="AlphaFoldDB" id="A0A4Z1FFA3"/>
<accession>A0A4Z1FFA3</accession>
<dbReference type="PANTHER" id="PTHR24148">
    <property type="entry name" value="ANKYRIN REPEAT DOMAIN-CONTAINING PROTEIN 39 HOMOLOG-RELATED"/>
    <property type="match status" value="1"/>
</dbReference>
<sequence>MCRAKSAEKLRWTSHKLCWFPSEVIDEPTTVYSSNYEFPEMTEPTNSSNVPAISEMPFQYDTLPNAHSFRVLLLKPGNDHDTLRGSLITRSMKNPPSYQALSYVWGSANQTELLECDYQDFKITASLNTALRRIRSPHDCIFVWADQICINQSNIAERSQQVSMMKDIYSGADIVSAWLGPGNPEEIKSVAETIIELASQTAFKGVRHPPVFPADECLREHHLPIRSLPVWAAFNSLLHLLYFSRIWIVQEIVVSRAFRLLWGDFEIPGDLFMQGLGNSSWNSMDNMDLGTRGPHSDPQRLAWIFWRINDEPDDLLTLIRTTKGHQATDGRDKIFALICFSNDDNIVPDYSQTEASLFKEFTLQEIMRSGLKILSYADLTDPAQDMKPFWVPRWSSSYAKTEPLVYHNFNASNGHGMIRDTTFDSQLLVLKGIHIDEVTDVNRPFAYGEGGISRAILSFFEVVTRNEDLFQKKHGSELIRPFLRTMVGNRGFIQGIR</sequence>
<organism evidence="2 3">
    <name type="scientific">Botrytis tulipae</name>
    <dbReference type="NCBI Taxonomy" id="87230"/>
    <lineage>
        <taxon>Eukaryota</taxon>
        <taxon>Fungi</taxon>
        <taxon>Dikarya</taxon>
        <taxon>Ascomycota</taxon>
        <taxon>Pezizomycotina</taxon>
        <taxon>Leotiomycetes</taxon>
        <taxon>Helotiales</taxon>
        <taxon>Sclerotiniaceae</taxon>
        <taxon>Botrytis</taxon>
    </lineage>
</organism>
<dbReference type="Proteomes" id="UP000297777">
    <property type="component" value="Unassembled WGS sequence"/>
</dbReference>
<evidence type="ECO:0000313" key="3">
    <source>
        <dbReference type="Proteomes" id="UP000297777"/>
    </source>
</evidence>
<reference evidence="2 3" key="1">
    <citation type="submission" date="2017-12" db="EMBL/GenBank/DDBJ databases">
        <title>Comparative genomics of Botrytis spp.</title>
        <authorList>
            <person name="Valero-Jimenez C.A."/>
            <person name="Tapia P."/>
            <person name="Veloso J."/>
            <person name="Silva-Moreno E."/>
            <person name="Staats M."/>
            <person name="Valdes J.H."/>
            <person name="Van Kan J.A.L."/>
        </authorList>
    </citation>
    <scope>NUCLEOTIDE SEQUENCE [LARGE SCALE GENOMIC DNA]</scope>
    <source>
        <strain evidence="2 3">Bt9001</strain>
    </source>
</reference>
<proteinExistence type="predicted"/>
<feature type="domain" description="Heterokaryon incompatibility" evidence="1">
    <location>
        <begin position="98"/>
        <end position="251"/>
    </location>
</feature>
<comment type="caution">
    <text evidence="2">The sequence shown here is derived from an EMBL/GenBank/DDBJ whole genome shotgun (WGS) entry which is preliminary data.</text>
</comment>
<protein>
    <recommendedName>
        <fullName evidence="1">Heterokaryon incompatibility domain-containing protein</fullName>
    </recommendedName>
</protein>
<dbReference type="InterPro" id="IPR010730">
    <property type="entry name" value="HET"/>
</dbReference>
<dbReference type="OrthoDB" id="2157530at2759"/>